<accession>A0A1Y2IBW7</accession>
<keyword evidence="2" id="KW-1185">Reference proteome</keyword>
<gene>
    <name evidence="1" type="ORF">PYCCODRAFT_975648</name>
</gene>
<organism evidence="1 2">
    <name type="scientific">Trametes coccinea (strain BRFM310)</name>
    <name type="common">Pycnoporus coccineus</name>
    <dbReference type="NCBI Taxonomy" id="1353009"/>
    <lineage>
        <taxon>Eukaryota</taxon>
        <taxon>Fungi</taxon>
        <taxon>Dikarya</taxon>
        <taxon>Basidiomycota</taxon>
        <taxon>Agaricomycotina</taxon>
        <taxon>Agaricomycetes</taxon>
        <taxon>Polyporales</taxon>
        <taxon>Polyporaceae</taxon>
        <taxon>Trametes</taxon>
    </lineage>
</organism>
<sequence length="215" mass="23479">MGSGPEPNAIGQRAADEGRAMYIQYAARQPPHYCPFARSGALVLGELFPAAAARQCTPPNSYSHVVSVERRTPYAHCTRVVSPGNGAPTPSPCYHPLMTGARQGSHTDVPGRLRCAVHLSSRAICGVVTSRRFREHREVRRRRRTCERCRPIAASQAVHRAGQSLLVSAQRSARGVCSAPLLIDSWTVRECLCHGGLTCIWASFQSTRKLHVELG</sequence>
<evidence type="ECO:0000313" key="2">
    <source>
        <dbReference type="Proteomes" id="UP000193067"/>
    </source>
</evidence>
<evidence type="ECO:0000313" key="1">
    <source>
        <dbReference type="EMBL" id="OSC98597.1"/>
    </source>
</evidence>
<dbReference type="EMBL" id="KZ084136">
    <property type="protein sequence ID" value="OSC98597.1"/>
    <property type="molecule type" value="Genomic_DNA"/>
</dbReference>
<name>A0A1Y2IBW7_TRAC3</name>
<reference evidence="1 2" key="1">
    <citation type="journal article" date="2015" name="Biotechnol. Biofuels">
        <title>Enhanced degradation of softwood versus hardwood by the white-rot fungus Pycnoporus coccineus.</title>
        <authorList>
            <person name="Couturier M."/>
            <person name="Navarro D."/>
            <person name="Chevret D."/>
            <person name="Henrissat B."/>
            <person name="Piumi F."/>
            <person name="Ruiz-Duenas F.J."/>
            <person name="Martinez A.T."/>
            <person name="Grigoriev I.V."/>
            <person name="Riley R."/>
            <person name="Lipzen A."/>
            <person name="Berrin J.G."/>
            <person name="Master E.R."/>
            <person name="Rosso M.N."/>
        </authorList>
    </citation>
    <scope>NUCLEOTIDE SEQUENCE [LARGE SCALE GENOMIC DNA]</scope>
    <source>
        <strain evidence="1 2">BRFM310</strain>
    </source>
</reference>
<proteinExistence type="predicted"/>
<dbReference type="AlphaFoldDB" id="A0A1Y2IBW7"/>
<dbReference type="Proteomes" id="UP000193067">
    <property type="component" value="Unassembled WGS sequence"/>
</dbReference>
<protein>
    <submittedName>
        <fullName evidence="1">Uncharacterized protein</fullName>
    </submittedName>
</protein>